<protein>
    <submittedName>
        <fullName evidence="2">Uncharacterized protein</fullName>
    </submittedName>
</protein>
<name>A0A9W7XH85_9FUNG</name>
<reference evidence="2" key="1">
    <citation type="submission" date="2022-07" db="EMBL/GenBank/DDBJ databases">
        <title>Phylogenomic reconstructions and comparative analyses of Kickxellomycotina fungi.</title>
        <authorList>
            <person name="Reynolds N.K."/>
            <person name="Stajich J.E."/>
            <person name="Barry K."/>
            <person name="Grigoriev I.V."/>
            <person name="Crous P."/>
            <person name="Smith M.E."/>
        </authorList>
    </citation>
    <scope>NUCLEOTIDE SEQUENCE</scope>
    <source>
        <strain evidence="2">NBRC 105413</strain>
    </source>
</reference>
<feature type="compositionally biased region" description="Basic and acidic residues" evidence="1">
    <location>
        <begin position="743"/>
        <end position="754"/>
    </location>
</feature>
<dbReference type="Proteomes" id="UP001145021">
    <property type="component" value="Unassembled WGS sequence"/>
</dbReference>
<evidence type="ECO:0000256" key="1">
    <source>
        <dbReference type="SAM" id="MobiDB-lite"/>
    </source>
</evidence>
<organism evidence="2 3">
    <name type="scientific">Coemansia asiatica</name>
    <dbReference type="NCBI Taxonomy" id="1052880"/>
    <lineage>
        <taxon>Eukaryota</taxon>
        <taxon>Fungi</taxon>
        <taxon>Fungi incertae sedis</taxon>
        <taxon>Zoopagomycota</taxon>
        <taxon>Kickxellomycotina</taxon>
        <taxon>Kickxellomycetes</taxon>
        <taxon>Kickxellales</taxon>
        <taxon>Kickxellaceae</taxon>
        <taxon>Coemansia</taxon>
    </lineage>
</organism>
<accession>A0A9W7XH85</accession>
<evidence type="ECO:0000313" key="2">
    <source>
        <dbReference type="EMBL" id="KAJ1642839.1"/>
    </source>
</evidence>
<comment type="caution">
    <text evidence="2">The sequence shown here is derived from an EMBL/GenBank/DDBJ whole genome shotgun (WGS) entry which is preliminary data.</text>
</comment>
<dbReference type="EMBL" id="JANBOH010000331">
    <property type="protein sequence ID" value="KAJ1642839.1"/>
    <property type="molecule type" value="Genomic_DNA"/>
</dbReference>
<sequence length="871" mass="95149">MQKPPHSSAFAAQAVLSDDGVIIPGTSITVIESTTQTNQSSEEDVHITFGIQDSIERVWHAALEKVGSLSLAWQSEAAHARVTVAADVDPELVFDNVNKSAKSADNMIDTSQRCQAPAGTAADTILDTKHQPRFRLHRPPRRSRAVVRPRSITQLSNGSSRHTVHSDEHDGVHSLQLAGLREKILRDLAQDGGFSDHAAETHRIKSRRFARGQRKTGSGRVMRLNKLAAPKAQSISKGAVSTALSPISVPVPLSSARSQRAKRRNRASIRLERLLPPRTSALPQTPVYTGKPRSVSLPAGFTADSNQALSLPQISVVNHSHAISASNCKYDVPKEAETAINPMLTRRRANSLPAAVDRFTDLSKQNGSLEEEVIAASLGWSQSDICISSLEEKVSGMFTELGHKSPYLDTAHIDSGRTRRQRMRVRGKSADFGKRSSRESSVHRKQRTVDTIPWFYQKQYIAAGIQHGSTERNVLLVDDDSSCADFAADADCHCCSHVCTKSSLANCAYKRSRFPHRRLTGASGLSAADGSNASTAFDYSQQRLLFSPRSQGYCRLNTPNITVYSQGSRPNTQCKKSSGSSFSASPLIFTGECRSCCDQKKPCSQMHNILARIEQADHYIYSVSQNASAIDSLLADLRAQSRSLTETLSISQTRASALGHTVTQAIHKDARSTICSYEEADSVSSVRGGSVRSEKSIRLKDYLIFSKKAHELKKRASSLGVHQSGASTAEVEARHIASASESDNERQTLPRRDPLYGPAKGPSKCPRRVRAANLTAREKNSSKQRFRRPEQPILVRVQRINNQWTELQSAIKKLGLDNVNPAAEGSADQRLGGNAEMSAIAADGLKLIQRVLKTTLESLSSANQQHVAIEN</sequence>
<evidence type="ECO:0000313" key="3">
    <source>
        <dbReference type="Proteomes" id="UP001145021"/>
    </source>
</evidence>
<proteinExistence type="predicted"/>
<dbReference type="AlphaFoldDB" id="A0A9W7XH85"/>
<feature type="region of interest" description="Disordered" evidence="1">
    <location>
        <begin position="715"/>
        <end position="768"/>
    </location>
</feature>
<gene>
    <name evidence="2" type="ORF">LPJ64_005345</name>
</gene>
<keyword evidence="3" id="KW-1185">Reference proteome</keyword>